<dbReference type="PANTHER" id="PTHR43479:SF11">
    <property type="entry name" value="ACREF_ENVCD OPERON REPRESSOR-RELATED"/>
    <property type="match status" value="1"/>
</dbReference>
<dbReference type="EMBL" id="BLZR01000001">
    <property type="protein sequence ID" value="GFP75825.1"/>
    <property type="molecule type" value="Genomic_DNA"/>
</dbReference>
<dbReference type="PRINTS" id="PR00455">
    <property type="entry name" value="HTHTETR"/>
</dbReference>
<dbReference type="Pfam" id="PF14278">
    <property type="entry name" value="TetR_C_8"/>
    <property type="match status" value="1"/>
</dbReference>
<dbReference type="InterPro" id="IPR050624">
    <property type="entry name" value="HTH-type_Tx_Regulator"/>
</dbReference>
<dbReference type="GO" id="GO:0003677">
    <property type="term" value="F:DNA binding"/>
    <property type="evidence" value="ECO:0007669"/>
    <property type="project" value="UniProtKB-UniRule"/>
</dbReference>
<dbReference type="Proteomes" id="UP000580568">
    <property type="component" value="Unassembled WGS sequence"/>
</dbReference>
<dbReference type="Pfam" id="PF00440">
    <property type="entry name" value="TetR_N"/>
    <property type="match status" value="1"/>
</dbReference>
<reference evidence="4 5" key="1">
    <citation type="submission" date="2020-07" db="EMBL/GenBank/DDBJ databases">
        <title>A new beta-1,3-glucan-decomposing anaerobic bacterium isolated from anoxic soil subjected to biological soil disinfestation.</title>
        <authorList>
            <person name="Ueki A."/>
            <person name="Tonouchi A."/>
        </authorList>
    </citation>
    <scope>NUCLEOTIDE SEQUENCE [LARGE SCALE GENOMIC DNA]</scope>
    <source>
        <strain evidence="4 5">TW1</strain>
    </source>
</reference>
<evidence type="ECO:0000313" key="4">
    <source>
        <dbReference type="EMBL" id="GFP75825.1"/>
    </source>
</evidence>
<dbReference type="PROSITE" id="PS50977">
    <property type="entry name" value="HTH_TETR_2"/>
    <property type="match status" value="1"/>
</dbReference>
<comment type="caution">
    <text evidence="4">The sequence shown here is derived from an EMBL/GenBank/DDBJ whole genome shotgun (WGS) entry which is preliminary data.</text>
</comment>
<dbReference type="RefSeq" id="WP_183277297.1">
    <property type="nucleotide sequence ID" value="NZ_BLZR01000001.1"/>
</dbReference>
<sequence length="185" mass="21690">MEKESSNPISIQSKEWLIKALINLLKEKHYDDITVTEIADKAQLARRTFYRNFDSKEAVLNSFIQKLVSEYIEDLSKEKSLEVFDIAKVYFTFWCRHLEFLRLMDKNDLLHIILKAYNDFLPIIHKKFKGENRFEENDILEYILAFSGGGFWNMLVAWVKSGAKKTPVEMAELVNKIIGKSAFLE</sequence>
<dbReference type="AlphaFoldDB" id="A0A6V8SH64"/>
<feature type="domain" description="HTH tetR-type" evidence="3">
    <location>
        <begin position="11"/>
        <end position="71"/>
    </location>
</feature>
<organism evidence="4 5">
    <name type="scientific">Clostridium fungisolvens</name>
    <dbReference type="NCBI Taxonomy" id="1604897"/>
    <lineage>
        <taxon>Bacteria</taxon>
        <taxon>Bacillati</taxon>
        <taxon>Bacillota</taxon>
        <taxon>Clostridia</taxon>
        <taxon>Eubacteriales</taxon>
        <taxon>Clostridiaceae</taxon>
        <taxon>Clostridium</taxon>
    </lineage>
</organism>
<dbReference type="SUPFAM" id="SSF46689">
    <property type="entry name" value="Homeodomain-like"/>
    <property type="match status" value="1"/>
</dbReference>
<protein>
    <recommendedName>
        <fullName evidence="3">HTH tetR-type domain-containing protein</fullName>
    </recommendedName>
</protein>
<evidence type="ECO:0000259" key="3">
    <source>
        <dbReference type="PROSITE" id="PS50977"/>
    </source>
</evidence>
<dbReference type="Gene3D" id="1.10.357.10">
    <property type="entry name" value="Tetracycline Repressor, domain 2"/>
    <property type="match status" value="1"/>
</dbReference>
<gene>
    <name evidence="4" type="ORF">bsdtw1_01917</name>
</gene>
<evidence type="ECO:0000313" key="5">
    <source>
        <dbReference type="Proteomes" id="UP000580568"/>
    </source>
</evidence>
<dbReference type="InterPro" id="IPR039532">
    <property type="entry name" value="TetR_C_Firmicutes"/>
</dbReference>
<name>A0A6V8SH64_9CLOT</name>
<keyword evidence="1 2" id="KW-0238">DNA-binding</keyword>
<evidence type="ECO:0000256" key="2">
    <source>
        <dbReference type="PROSITE-ProRule" id="PRU00335"/>
    </source>
</evidence>
<evidence type="ECO:0000256" key="1">
    <source>
        <dbReference type="ARBA" id="ARBA00023125"/>
    </source>
</evidence>
<dbReference type="InterPro" id="IPR009057">
    <property type="entry name" value="Homeodomain-like_sf"/>
</dbReference>
<accession>A0A6V8SH64</accession>
<feature type="DNA-binding region" description="H-T-H motif" evidence="2">
    <location>
        <begin position="34"/>
        <end position="53"/>
    </location>
</feature>
<dbReference type="InterPro" id="IPR001647">
    <property type="entry name" value="HTH_TetR"/>
</dbReference>
<dbReference type="PANTHER" id="PTHR43479">
    <property type="entry name" value="ACREF/ENVCD OPERON REPRESSOR-RELATED"/>
    <property type="match status" value="1"/>
</dbReference>
<proteinExistence type="predicted"/>
<keyword evidence="5" id="KW-1185">Reference proteome</keyword>